<name>A0A4Y3WEN1_NITWI</name>
<evidence type="ECO:0000313" key="3">
    <source>
        <dbReference type="Proteomes" id="UP000318825"/>
    </source>
</evidence>
<comment type="caution">
    <text evidence="2">The sequence shown here is derived from an EMBL/GenBank/DDBJ whole genome shotgun (WGS) entry which is preliminary data.</text>
</comment>
<dbReference type="EMBL" id="BJNF01000071">
    <property type="protein sequence ID" value="GEC16611.1"/>
    <property type="molecule type" value="Genomic_DNA"/>
</dbReference>
<gene>
    <name evidence="2" type="ORF">NWI01_25030</name>
</gene>
<accession>A0A4Y3WEN1</accession>
<organism evidence="2 3">
    <name type="scientific">Nitrobacter winogradskyi</name>
    <name type="common">Nitrobacter agilis</name>
    <dbReference type="NCBI Taxonomy" id="913"/>
    <lineage>
        <taxon>Bacteria</taxon>
        <taxon>Pseudomonadati</taxon>
        <taxon>Pseudomonadota</taxon>
        <taxon>Alphaproteobacteria</taxon>
        <taxon>Hyphomicrobiales</taxon>
        <taxon>Nitrobacteraceae</taxon>
        <taxon>Nitrobacter</taxon>
    </lineage>
</organism>
<protein>
    <submittedName>
        <fullName evidence="2">Uncharacterized protein</fullName>
    </submittedName>
</protein>
<dbReference type="Proteomes" id="UP000318825">
    <property type="component" value="Unassembled WGS sequence"/>
</dbReference>
<sequence>MRNLHKDARSVPGARIGADRAAMFKVAENADRVGDDLMRLPALDVGDETDAAGIPFQRGVIEAFRRRSPGVFIGLFTGVFMACVLTCGFKRFRGRLRCR</sequence>
<proteinExistence type="predicted"/>
<evidence type="ECO:0000313" key="2">
    <source>
        <dbReference type="EMBL" id="GEC16611.1"/>
    </source>
</evidence>
<keyword evidence="1" id="KW-0812">Transmembrane</keyword>
<keyword evidence="1" id="KW-0472">Membrane</keyword>
<evidence type="ECO:0000256" key="1">
    <source>
        <dbReference type="SAM" id="Phobius"/>
    </source>
</evidence>
<dbReference type="AlphaFoldDB" id="A0A4Y3WEN1"/>
<reference evidence="2 3" key="1">
    <citation type="submission" date="2019-06" db="EMBL/GenBank/DDBJ databases">
        <title>Whole genome shotgun sequence of Nitrobacter winogradskyi NBRC 14297.</title>
        <authorList>
            <person name="Hosoyama A."/>
            <person name="Uohara A."/>
            <person name="Ohji S."/>
            <person name="Ichikawa N."/>
        </authorList>
    </citation>
    <scope>NUCLEOTIDE SEQUENCE [LARGE SCALE GENOMIC DNA]</scope>
    <source>
        <strain evidence="2 3">NBRC 14297</strain>
    </source>
</reference>
<feature type="transmembrane region" description="Helical" evidence="1">
    <location>
        <begin position="70"/>
        <end position="89"/>
    </location>
</feature>
<keyword evidence="1" id="KW-1133">Transmembrane helix</keyword>